<dbReference type="AlphaFoldDB" id="A0A4V0XUE2"/>
<protein>
    <submittedName>
        <fullName evidence="2">Glutathione S-transferase domain protein</fullName>
    </submittedName>
</protein>
<evidence type="ECO:0000313" key="3">
    <source>
        <dbReference type="Proteomes" id="UP000299794"/>
    </source>
</evidence>
<dbReference type="CDD" id="cd03194">
    <property type="entry name" value="GST_C_3"/>
    <property type="match status" value="1"/>
</dbReference>
<dbReference type="SUPFAM" id="SSF52833">
    <property type="entry name" value="Thioredoxin-like"/>
    <property type="match status" value="1"/>
</dbReference>
<dbReference type="SFLD" id="SFLDS00019">
    <property type="entry name" value="Glutathione_Transferase_(cytos"/>
    <property type="match status" value="1"/>
</dbReference>
<gene>
    <name evidence="2" type="ORF">PA905_13680</name>
</gene>
<dbReference type="InterPro" id="IPR040079">
    <property type="entry name" value="Glutathione_S-Trfase"/>
</dbReference>
<evidence type="ECO:0000313" key="2">
    <source>
        <dbReference type="EMBL" id="GDZ93529.1"/>
    </source>
</evidence>
<proteinExistence type="predicted"/>
<accession>A0A4V0XUE2</accession>
<reference evidence="3" key="1">
    <citation type="submission" date="2019-02" db="EMBL/GenBank/DDBJ databases">
        <title>Draft genome sequence of Planktothrix agardhii NIES-905.</title>
        <authorList>
            <person name="Yamaguchi H."/>
            <person name="Suzuki S."/>
            <person name="Kawachi M."/>
        </authorList>
    </citation>
    <scope>NUCLEOTIDE SEQUENCE [LARGE SCALE GENOMIC DNA]</scope>
    <source>
        <strain evidence="3">CCAP 1459/11A</strain>
    </source>
</reference>
<dbReference type="GO" id="GO:0004364">
    <property type="term" value="F:glutathione transferase activity"/>
    <property type="evidence" value="ECO:0007669"/>
    <property type="project" value="TreeGrafter"/>
</dbReference>
<feature type="domain" description="GST N-terminal" evidence="1">
    <location>
        <begin position="32"/>
        <end position="112"/>
    </location>
</feature>
<dbReference type="InterPro" id="IPR036282">
    <property type="entry name" value="Glutathione-S-Trfase_C_sf"/>
</dbReference>
<dbReference type="InterPro" id="IPR004045">
    <property type="entry name" value="Glutathione_S-Trfase_N"/>
</dbReference>
<dbReference type="Gene3D" id="1.20.1050.10">
    <property type="match status" value="1"/>
</dbReference>
<dbReference type="GO" id="GO:0016034">
    <property type="term" value="F:maleylacetoacetate isomerase activity"/>
    <property type="evidence" value="ECO:0007669"/>
    <property type="project" value="TreeGrafter"/>
</dbReference>
<dbReference type="SUPFAM" id="SSF47616">
    <property type="entry name" value="GST C-terminal domain-like"/>
    <property type="match status" value="1"/>
</dbReference>
<dbReference type="FunFam" id="3.40.30.10:FF:000206">
    <property type="entry name" value="Probable glutathione S-transferase"/>
    <property type="match status" value="1"/>
</dbReference>
<name>A0A4V0XUE2_PLAAG</name>
<dbReference type="Gene3D" id="3.40.30.10">
    <property type="entry name" value="Glutaredoxin"/>
    <property type="match status" value="1"/>
</dbReference>
<organism evidence="2 3">
    <name type="scientific">Planktothrix agardhii CCAP 1459/11A</name>
    <dbReference type="NCBI Taxonomy" id="282420"/>
    <lineage>
        <taxon>Bacteria</taxon>
        <taxon>Bacillati</taxon>
        <taxon>Cyanobacteriota</taxon>
        <taxon>Cyanophyceae</taxon>
        <taxon>Oscillatoriophycideae</taxon>
        <taxon>Oscillatoriales</taxon>
        <taxon>Microcoleaceae</taxon>
        <taxon>Planktothrix</taxon>
    </lineage>
</organism>
<dbReference type="Proteomes" id="UP000299794">
    <property type="component" value="Unassembled WGS sequence"/>
</dbReference>
<dbReference type="GO" id="GO:0006559">
    <property type="term" value="P:L-phenylalanine catabolic process"/>
    <property type="evidence" value="ECO:0007669"/>
    <property type="project" value="TreeGrafter"/>
</dbReference>
<dbReference type="CDD" id="cd03043">
    <property type="entry name" value="GST_N_1"/>
    <property type="match status" value="1"/>
</dbReference>
<sequence>MRVSTVQFAENSVSVETTIITLTFIYQIMGQLTLVIGSKNYSSWSLRPWFLLKQAGINFSEILIDLGNPNTYKQIRRYSPSGKVPVLLDGDLTVWESLAICEYIAENFIHDLWPQNLEARTYARCISYEMHAGFINLRQQMPMNCRTRYPREGMKPDVQNDIDRITAIWRECREKYGSHGEFLFGNFTIADAMFAPVISRFVTYDVKLGEVEQAYVEMIWSLPAMQQWIDAAYLEPEIMHF</sequence>
<dbReference type="GO" id="GO:0006749">
    <property type="term" value="P:glutathione metabolic process"/>
    <property type="evidence" value="ECO:0007669"/>
    <property type="project" value="TreeGrafter"/>
</dbReference>
<dbReference type="PANTHER" id="PTHR42673">
    <property type="entry name" value="MALEYLACETOACETATE ISOMERASE"/>
    <property type="match status" value="1"/>
</dbReference>
<keyword evidence="2" id="KW-0808">Transferase</keyword>
<dbReference type="PROSITE" id="PS50404">
    <property type="entry name" value="GST_NTER"/>
    <property type="match status" value="1"/>
</dbReference>
<dbReference type="InterPro" id="IPR036249">
    <property type="entry name" value="Thioredoxin-like_sf"/>
</dbReference>
<dbReference type="PANTHER" id="PTHR42673:SF4">
    <property type="entry name" value="MALEYLACETOACETATE ISOMERASE"/>
    <property type="match status" value="1"/>
</dbReference>
<dbReference type="SFLD" id="SFLDG00358">
    <property type="entry name" value="Main_(cytGST)"/>
    <property type="match status" value="1"/>
</dbReference>
<dbReference type="EMBL" id="BJCD01000035">
    <property type="protein sequence ID" value="GDZ93529.1"/>
    <property type="molecule type" value="Genomic_DNA"/>
</dbReference>
<evidence type="ECO:0000259" key="1">
    <source>
        <dbReference type="PROSITE" id="PS50404"/>
    </source>
</evidence>
<comment type="caution">
    <text evidence="2">The sequence shown here is derived from an EMBL/GenBank/DDBJ whole genome shotgun (WGS) entry which is preliminary data.</text>
</comment>
<dbReference type="Pfam" id="PF13409">
    <property type="entry name" value="GST_N_2"/>
    <property type="match status" value="1"/>
</dbReference>